<evidence type="ECO:0000256" key="2">
    <source>
        <dbReference type="ARBA" id="ARBA00006842"/>
    </source>
</evidence>
<evidence type="ECO:0000256" key="9">
    <source>
        <dbReference type="ARBA" id="ARBA00023136"/>
    </source>
</evidence>
<evidence type="ECO:0000313" key="12">
    <source>
        <dbReference type="EMBL" id="KAJ6635352.1"/>
    </source>
</evidence>
<keyword evidence="13" id="KW-1185">Reference proteome</keyword>
<name>A0A9Q0RWT3_9DIPT</name>
<dbReference type="Gene3D" id="6.10.280.70">
    <property type="match status" value="1"/>
</dbReference>
<keyword evidence="8 10" id="KW-0496">Mitochondrion</keyword>
<accession>A0A9Q0RWT3</accession>
<comment type="caution">
    <text evidence="12">The sequence shown here is derived from an EMBL/GenBank/DDBJ whole genome shotgun (WGS) entry which is preliminary data.</text>
</comment>
<dbReference type="InterPro" id="IPR036228">
    <property type="entry name" value="ATP_synth_F0_dsu_sf_mt"/>
</dbReference>
<dbReference type="PANTHER" id="PTHR12700">
    <property type="entry name" value="ATP SYNTHASE SUBUNIT D, MITOCHONDRIAL"/>
    <property type="match status" value="1"/>
</dbReference>
<evidence type="ECO:0000256" key="10">
    <source>
        <dbReference type="PIRNR" id="PIRNR005514"/>
    </source>
</evidence>
<evidence type="ECO:0000256" key="1">
    <source>
        <dbReference type="ARBA" id="ARBA00004273"/>
    </source>
</evidence>
<dbReference type="EMBL" id="WJQU01000004">
    <property type="protein sequence ID" value="KAJ6635352.1"/>
    <property type="molecule type" value="Genomic_DNA"/>
</dbReference>
<keyword evidence="6 10" id="KW-0999">Mitochondrion inner membrane</keyword>
<dbReference type="SUPFAM" id="SSF161065">
    <property type="entry name" value="ATP synthase D chain-like"/>
    <property type="match status" value="1"/>
</dbReference>
<evidence type="ECO:0000256" key="4">
    <source>
        <dbReference type="ARBA" id="ARBA00022547"/>
    </source>
</evidence>
<dbReference type="GO" id="GO:0015986">
    <property type="term" value="P:proton motive force-driven ATP synthesis"/>
    <property type="evidence" value="ECO:0007669"/>
    <property type="project" value="UniProtKB-UniRule"/>
</dbReference>
<keyword evidence="5 10" id="KW-0375">Hydrogen ion transport</keyword>
<keyword evidence="4" id="KW-0138">CF(0)</keyword>
<dbReference type="Pfam" id="PF05873">
    <property type="entry name" value="Mt_ATP-synt_D"/>
    <property type="match status" value="1"/>
</dbReference>
<keyword evidence="3 10" id="KW-0813">Transport</keyword>
<dbReference type="InterPro" id="IPR008689">
    <property type="entry name" value="ATP_synth_F0_dsu_mt"/>
</dbReference>
<keyword evidence="9 10" id="KW-0472">Membrane</keyword>
<organism evidence="12 13">
    <name type="scientific">Pseudolycoriella hygida</name>
    <dbReference type="NCBI Taxonomy" id="35572"/>
    <lineage>
        <taxon>Eukaryota</taxon>
        <taxon>Metazoa</taxon>
        <taxon>Ecdysozoa</taxon>
        <taxon>Arthropoda</taxon>
        <taxon>Hexapoda</taxon>
        <taxon>Insecta</taxon>
        <taxon>Pterygota</taxon>
        <taxon>Neoptera</taxon>
        <taxon>Endopterygota</taxon>
        <taxon>Diptera</taxon>
        <taxon>Nematocera</taxon>
        <taxon>Sciaroidea</taxon>
        <taxon>Sciaridae</taxon>
        <taxon>Pseudolycoriella</taxon>
    </lineage>
</organism>
<evidence type="ECO:0000256" key="8">
    <source>
        <dbReference type="ARBA" id="ARBA00023128"/>
    </source>
</evidence>
<protein>
    <recommendedName>
        <fullName evidence="10">ATP synthase subunit d, mitochondrial</fullName>
    </recommendedName>
</protein>
<evidence type="ECO:0000256" key="6">
    <source>
        <dbReference type="ARBA" id="ARBA00022792"/>
    </source>
</evidence>
<comment type="subcellular location">
    <subcellularLocation>
        <location evidence="1 10">Mitochondrion inner membrane</location>
    </subcellularLocation>
</comment>
<evidence type="ECO:0000256" key="3">
    <source>
        <dbReference type="ARBA" id="ARBA00022448"/>
    </source>
</evidence>
<evidence type="ECO:0000256" key="7">
    <source>
        <dbReference type="ARBA" id="ARBA00023065"/>
    </source>
</evidence>
<comment type="similarity">
    <text evidence="2 10">Belongs to the ATPase d subunit family.</text>
</comment>
<dbReference type="OrthoDB" id="35799at2759"/>
<evidence type="ECO:0000256" key="5">
    <source>
        <dbReference type="ARBA" id="ARBA00022781"/>
    </source>
</evidence>
<feature type="compositionally biased region" description="Basic and acidic residues" evidence="11">
    <location>
        <begin position="161"/>
        <end position="180"/>
    </location>
</feature>
<dbReference type="PIRSF" id="PIRSF005514">
    <property type="entry name" value="ATPase_F0_D_mt"/>
    <property type="match status" value="1"/>
</dbReference>
<keyword evidence="7 10" id="KW-0406">Ion transport</keyword>
<feature type="region of interest" description="Disordered" evidence="11">
    <location>
        <begin position="152"/>
        <end position="180"/>
    </location>
</feature>
<gene>
    <name evidence="12" type="primary">ATPsynD_1</name>
    <name evidence="12" type="ORF">Bhyg_13937</name>
</gene>
<reference evidence="12" key="1">
    <citation type="submission" date="2022-07" db="EMBL/GenBank/DDBJ databases">
        <authorList>
            <person name="Trinca V."/>
            <person name="Uliana J.V.C."/>
            <person name="Torres T.T."/>
            <person name="Ward R.J."/>
            <person name="Monesi N."/>
        </authorList>
    </citation>
    <scope>NUCLEOTIDE SEQUENCE</scope>
    <source>
        <strain evidence="12">HSMRA1968</strain>
        <tissue evidence="12">Whole embryos</tissue>
    </source>
</reference>
<evidence type="ECO:0000256" key="11">
    <source>
        <dbReference type="SAM" id="MobiDB-lite"/>
    </source>
</evidence>
<evidence type="ECO:0000313" key="13">
    <source>
        <dbReference type="Proteomes" id="UP001151699"/>
    </source>
</evidence>
<dbReference type="GO" id="GO:0015078">
    <property type="term" value="F:proton transmembrane transporter activity"/>
    <property type="evidence" value="ECO:0007669"/>
    <property type="project" value="InterPro"/>
</dbReference>
<dbReference type="GO" id="GO:0045259">
    <property type="term" value="C:proton-transporting ATP synthase complex"/>
    <property type="evidence" value="ECO:0007669"/>
    <property type="project" value="UniProtKB-KW"/>
</dbReference>
<dbReference type="AlphaFoldDB" id="A0A9Q0RWT3"/>
<proteinExistence type="inferred from homology"/>
<comment type="function">
    <text evidence="10">Mitochondrial membrane ATP synthase (F(1)F(0) ATP synthase or Complex V) produces ATP from ADP in the presence of a proton gradient across the membrane which is generated by electron transport complexes of the respiratory chain. F-type ATPases consist of two structural domains, F(1) - containing the extramembraneous catalytic core, and F(0) - containing the membrane proton channel, linked together by a central stalk and a peripheral stalk. During catalysis, ATP synthesis in the catalytic domain of F(1) is coupled via a rotary mechanism of the central stalk subunits to proton translocation.</text>
</comment>
<dbReference type="GO" id="GO:0005743">
    <property type="term" value="C:mitochondrial inner membrane"/>
    <property type="evidence" value="ECO:0007669"/>
    <property type="project" value="UniProtKB-SubCell"/>
</dbReference>
<sequence length="180" mass="20566">MAAKRISSSSINWSAIAERVQPSQRLNFNHQCNAVNVFDAFFPRSVTANPESAPKIDWAYYKSRIAVPGLVDTFQKNYESIKIPYPPDNLTSQVVAQEGQLKIEIQQFKAASNARIAEIEKSIKHLQSLLPFEEMTLEDYRDAFPDQALDPINRPTFWPHNPEEQLDYYKDDDKAGHSAH</sequence>
<dbReference type="Proteomes" id="UP001151699">
    <property type="component" value="Chromosome C"/>
</dbReference>